<dbReference type="EMBL" id="JQBW01000010">
    <property type="protein sequence ID" value="KRN58609.1"/>
    <property type="molecule type" value="Genomic_DNA"/>
</dbReference>
<dbReference type="GO" id="GO:0046872">
    <property type="term" value="F:metal ion binding"/>
    <property type="evidence" value="ECO:0007669"/>
    <property type="project" value="UniProtKB-KW"/>
</dbReference>
<dbReference type="OrthoDB" id="9792335at2"/>
<evidence type="ECO:0000256" key="3">
    <source>
        <dbReference type="ARBA" id="ARBA00005130"/>
    </source>
</evidence>
<evidence type="ECO:0000256" key="14">
    <source>
        <dbReference type="ARBA" id="ARBA00051301"/>
    </source>
</evidence>
<evidence type="ECO:0000259" key="15">
    <source>
        <dbReference type="Pfam" id="PF07687"/>
    </source>
</evidence>
<evidence type="ECO:0000256" key="12">
    <source>
        <dbReference type="ARBA" id="ARBA00023154"/>
    </source>
</evidence>
<evidence type="ECO:0000313" key="16">
    <source>
        <dbReference type="EMBL" id="KRN58609.1"/>
    </source>
</evidence>
<proteinExistence type="inferred from homology"/>
<dbReference type="NCBIfam" id="TIGR01910">
    <property type="entry name" value="DapE-ArgE"/>
    <property type="match status" value="1"/>
</dbReference>
<dbReference type="SUPFAM" id="SSF55031">
    <property type="entry name" value="Bacterial exopeptidase dimerisation domain"/>
    <property type="match status" value="1"/>
</dbReference>
<accession>A0A0R2I0J1</accession>
<keyword evidence="10" id="KW-0862">Zinc</keyword>
<evidence type="ECO:0000256" key="11">
    <source>
        <dbReference type="ARBA" id="ARBA00022915"/>
    </source>
</evidence>
<dbReference type="SUPFAM" id="SSF53187">
    <property type="entry name" value="Zn-dependent exopeptidases"/>
    <property type="match status" value="1"/>
</dbReference>
<dbReference type="Gene3D" id="3.30.70.360">
    <property type="match status" value="1"/>
</dbReference>
<evidence type="ECO:0000256" key="7">
    <source>
        <dbReference type="ARBA" id="ARBA00022605"/>
    </source>
</evidence>
<comment type="cofactor">
    <cofactor evidence="1">
        <name>Co(2+)</name>
        <dbReference type="ChEBI" id="CHEBI:48828"/>
    </cofactor>
</comment>
<protein>
    <recommendedName>
        <fullName evidence="6">Probable succinyl-diaminopimelate desuccinylase</fullName>
        <ecNumber evidence="5">3.5.1.18</ecNumber>
    </recommendedName>
</protein>
<evidence type="ECO:0000256" key="9">
    <source>
        <dbReference type="ARBA" id="ARBA00022801"/>
    </source>
</evidence>
<dbReference type="GO" id="GO:0019877">
    <property type="term" value="P:diaminopimelate biosynthetic process"/>
    <property type="evidence" value="ECO:0007669"/>
    <property type="project" value="UniProtKB-KW"/>
</dbReference>
<organism evidence="16 17">
    <name type="scientific">Limosilactobacillus secaliphilus</name>
    <dbReference type="NCBI Taxonomy" id="396268"/>
    <lineage>
        <taxon>Bacteria</taxon>
        <taxon>Bacillati</taxon>
        <taxon>Bacillota</taxon>
        <taxon>Bacilli</taxon>
        <taxon>Lactobacillales</taxon>
        <taxon>Lactobacillaceae</taxon>
        <taxon>Limosilactobacillus</taxon>
    </lineage>
</organism>
<keyword evidence="9" id="KW-0378">Hydrolase</keyword>
<keyword evidence="8" id="KW-0479">Metal-binding</keyword>
<keyword evidence="13" id="KW-0170">Cobalt</keyword>
<keyword evidence="12" id="KW-0457">Lysine biosynthesis</keyword>
<evidence type="ECO:0000256" key="10">
    <source>
        <dbReference type="ARBA" id="ARBA00022833"/>
    </source>
</evidence>
<dbReference type="InterPro" id="IPR036264">
    <property type="entry name" value="Bact_exopeptidase_dim_dom"/>
</dbReference>
<evidence type="ECO:0000256" key="6">
    <source>
        <dbReference type="ARBA" id="ARBA00016853"/>
    </source>
</evidence>
<sequence>MEREERIQILTDLIKINSVNGNEIEVANYLHDLFKRHGIDSRVDAFGDHRANLVADFGSGEPVLGITGHMDTVALSDLSEWHHQPLAAEIDGDKLYGRGAADMKSGLAAQVIALIELNEAGKINGHVRFIATAGEEYGTPGANRLEAAGIAKDLSALLVGEPTGGNVVYAHSGSYNYRITSVGKSVHSSAPERGINALEGLVDYCVDERTLFDDAKDDPYLGQVKHSVTIIKGGDQVNTIPDSAELRGNIRPTRTFNNDQVTARIKAEVAKLNQQQKAQLHFEILNDWWPVASDPQSQFVQSVLSDARDAFASCEGHSTPELKTINGATDASVFVKHHQDLPVIVLGADEWSVAHQVDEFTTISSYLATIQTYKQVIQHFFK</sequence>
<dbReference type="InterPro" id="IPR010182">
    <property type="entry name" value="ArgE/DapE"/>
</dbReference>
<feature type="domain" description="Peptidase M20 dimerisation" evidence="15">
    <location>
        <begin position="169"/>
        <end position="274"/>
    </location>
</feature>
<gene>
    <name evidence="16" type="ORF">IV45_GL001060</name>
</gene>
<evidence type="ECO:0000256" key="8">
    <source>
        <dbReference type="ARBA" id="ARBA00022723"/>
    </source>
</evidence>
<evidence type="ECO:0000256" key="1">
    <source>
        <dbReference type="ARBA" id="ARBA00001941"/>
    </source>
</evidence>
<comment type="cofactor">
    <cofactor evidence="2">
        <name>Zn(2+)</name>
        <dbReference type="ChEBI" id="CHEBI:29105"/>
    </cofactor>
</comment>
<dbReference type="InterPro" id="IPR011650">
    <property type="entry name" value="Peptidase_M20_dimer"/>
</dbReference>
<dbReference type="PATRIC" id="fig|396268.3.peg.1072"/>
<dbReference type="InterPro" id="IPR050072">
    <property type="entry name" value="Peptidase_M20A"/>
</dbReference>
<dbReference type="EC" id="3.5.1.18" evidence="5"/>
<dbReference type="PROSITE" id="PS00759">
    <property type="entry name" value="ARGE_DAPE_CPG2_2"/>
    <property type="match status" value="1"/>
</dbReference>
<dbReference type="AlphaFoldDB" id="A0A0R2I0J1"/>
<dbReference type="PANTHER" id="PTHR43808:SF8">
    <property type="entry name" value="PEPTIDASE M20 DIMERISATION DOMAIN-CONTAINING PROTEIN"/>
    <property type="match status" value="1"/>
</dbReference>
<evidence type="ECO:0000256" key="13">
    <source>
        <dbReference type="ARBA" id="ARBA00023285"/>
    </source>
</evidence>
<dbReference type="STRING" id="396268.IV45_GL001060"/>
<dbReference type="PROSITE" id="PS00758">
    <property type="entry name" value="ARGE_DAPE_CPG2_1"/>
    <property type="match status" value="1"/>
</dbReference>
<evidence type="ECO:0000256" key="4">
    <source>
        <dbReference type="ARBA" id="ARBA00006247"/>
    </source>
</evidence>
<name>A0A0R2I0J1_9LACO</name>
<reference evidence="16 17" key="1">
    <citation type="journal article" date="2015" name="Genome Announc.">
        <title>Expanding the biotechnology potential of lactobacilli through comparative genomics of 213 strains and associated genera.</title>
        <authorList>
            <person name="Sun Z."/>
            <person name="Harris H.M."/>
            <person name="McCann A."/>
            <person name="Guo C."/>
            <person name="Argimon S."/>
            <person name="Zhang W."/>
            <person name="Yang X."/>
            <person name="Jeffery I.B."/>
            <person name="Cooney J.C."/>
            <person name="Kagawa T.F."/>
            <person name="Liu W."/>
            <person name="Song Y."/>
            <person name="Salvetti E."/>
            <person name="Wrobel A."/>
            <person name="Rasinkangas P."/>
            <person name="Parkhill J."/>
            <person name="Rea M.C."/>
            <person name="O'Sullivan O."/>
            <person name="Ritari J."/>
            <person name="Douillard F.P."/>
            <person name="Paul Ross R."/>
            <person name="Yang R."/>
            <person name="Briner A.E."/>
            <person name="Felis G.E."/>
            <person name="de Vos W.M."/>
            <person name="Barrangou R."/>
            <person name="Klaenhammer T.R."/>
            <person name="Caufield P.W."/>
            <person name="Cui Y."/>
            <person name="Zhang H."/>
            <person name="O'Toole P.W."/>
        </authorList>
    </citation>
    <scope>NUCLEOTIDE SEQUENCE [LARGE SCALE GENOMIC DNA]</scope>
    <source>
        <strain evidence="16 17">DSM 17896</strain>
    </source>
</reference>
<keyword evidence="11" id="KW-0220">Diaminopimelate biosynthesis</keyword>
<dbReference type="InterPro" id="IPR002933">
    <property type="entry name" value="Peptidase_M20"/>
</dbReference>
<comment type="catalytic activity">
    <reaction evidence="14">
        <text>N-succinyl-(2S,6S)-2,6-diaminopimelate + H2O = (2S,6S)-2,6-diaminopimelate + succinate</text>
        <dbReference type="Rhea" id="RHEA:22608"/>
        <dbReference type="ChEBI" id="CHEBI:15377"/>
        <dbReference type="ChEBI" id="CHEBI:30031"/>
        <dbReference type="ChEBI" id="CHEBI:57609"/>
        <dbReference type="ChEBI" id="CHEBI:58087"/>
        <dbReference type="EC" id="3.5.1.18"/>
    </reaction>
</comment>
<dbReference type="Pfam" id="PF01546">
    <property type="entry name" value="Peptidase_M20"/>
    <property type="match status" value="1"/>
</dbReference>
<dbReference type="NCBIfam" id="NF006365">
    <property type="entry name" value="PRK08588.1"/>
    <property type="match status" value="1"/>
</dbReference>
<evidence type="ECO:0000313" key="17">
    <source>
        <dbReference type="Proteomes" id="UP000050934"/>
    </source>
</evidence>
<comment type="caution">
    <text evidence="16">The sequence shown here is derived from an EMBL/GenBank/DDBJ whole genome shotgun (WGS) entry which is preliminary data.</text>
</comment>
<dbReference type="PANTHER" id="PTHR43808">
    <property type="entry name" value="ACETYLORNITHINE DEACETYLASE"/>
    <property type="match status" value="1"/>
</dbReference>
<dbReference type="Gene3D" id="3.40.630.10">
    <property type="entry name" value="Zn peptidases"/>
    <property type="match status" value="1"/>
</dbReference>
<dbReference type="Proteomes" id="UP000050934">
    <property type="component" value="Unassembled WGS sequence"/>
</dbReference>
<dbReference type="Pfam" id="PF07687">
    <property type="entry name" value="M20_dimer"/>
    <property type="match status" value="1"/>
</dbReference>
<evidence type="ECO:0000256" key="5">
    <source>
        <dbReference type="ARBA" id="ARBA00011921"/>
    </source>
</evidence>
<dbReference type="RefSeq" id="WP_057742241.1">
    <property type="nucleotide sequence ID" value="NZ_JQBW01000010.1"/>
</dbReference>
<dbReference type="GO" id="GO:0009089">
    <property type="term" value="P:lysine biosynthetic process via diaminopimelate"/>
    <property type="evidence" value="ECO:0007669"/>
    <property type="project" value="UniProtKB-UniPathway"/>
</dbReference>
<comment type="pathway">
    <text evidence="3">Amino-acid biosynthesis; L-lysine biosynthesis via DAP pathway; LL-2,6-diaminopimelate from (S)-tetrahydrodipicolinate (succinylase route): step 3/3.</text>
</comment>
<keyword evidence="17" id="KW-1185">Reference proteome</keyword>
<dbReference type="InterPro" id="IPR001261">
    <property type="entry name" value="ArgE/DapE_CS"/>
</dbReference>
<keyword evidence="7" id="KW-0028">Amino-acid biosynthesis</keyword>
<dbReference type="UniPathway" id="UPA00034">
    <property type="reaction ID" value="UER00021"/>
</dbReference>
<dbReference type="CDD" id="cd08659">
    <property type="entry name" value="M20_ArgE_DapE-like"/>
    <property type="match status" value="1"/>
</dbReference>
<evidence type="ECO:0000256" key="2">
    <source>
        <dbReference type="ARBA" id="ARBA00001947"/>
    </source>
</evidence>
<comment type="similarity">
    <text evidence="4">Belongs to the peptidase M20A family.</text>
</comment>
<dbReference type="GO" id="GO:0009014">
    <property type="term" value="F:succinyl-diaminopimelate desuccinylase activity"/>
    <property type="evidence" value="ECO:0007669"/>
    <property type="project" value="UniProtKB-EC"/>
</dbReference>